<reference evidence="2 3" key="1">
    <citation type="submission" date="2017-06" db="EMBL/GenBank/DDBJ databases">
        <authorList>
            <person name="Kim H.J."/>
            <person name="Triplett B.A."/>
        </authorList>
    </citation>
    <scope>NUCLEOTIDE SEQUENCE [LARGE SCALE GENOMIC DNA]</scope>
    <source>
        <strain evidence="2 3">B29T1</strain>
    </source>
</reference>
<dbReference type="EMBL" id="FYEH01000015">
    <property type="protein sequence ID" value="SNB76476.1"/>
    <property type="molecule type" value="Genomic_DNA"/>
</dbReference>
<evidence type="ECO:0000313" key="2">
    <source>
        <dbReference type="EMBL" id="SNB76476.1"/>
    </source>
</evidence>
<organism evidence="2 3">
    <name type="scientific">Arboricoccus pini</name>
    <dbReference type="NCBI Taxonomy" id="1963835"/>
    <lineage>
        <taxon>Bacteria</taxon>
        <taxon>Pseudomonadati</taxon>
        <taxon>Pseudomonadota</taxon>
        <taxon>Alphaproteobacteria</taxon>
        <taxon>Geminicoccales</taxon>
        <taxon>Geminicoccaceae</taxon>
        <taxon>Arboricoccus</taxon>
    </lineage>
</organism>
<dbReference type="Gene3D" id="3.40.109.10">
    <property type="entry name" value="NADH Oxidase"/>
    <property type="match status" value="1"/>
</dbReference>
<name>A0A212RUT0_9PROT</name>
<proteinExistence type="predicted"/>
<evidence type="ECO:0000313" key="3">
    <source>
        <dbReference type="Proteomes" id="UP000197065"/>
    </source>
</evidence>
<gene>
    <name evidence="2" type="ORF">SAMN07250955_11525</name>
</gene>
<dbReference type="RefSeq" id="WP_207762137.1">
    <property type="nucleotide sequence ID" value="NZ_FYEH01000015.1"/>
</dbReference>
<dbReference type="SUPFAM" id="SSF55469">
    <property type="entry name" value="FMN-dependent nitroreductase-like"/>
    <property type="match status" value="1"/>
</dbReference>
<dbReference type="InterPro" id="IPR000415">
    <property type="entry name" value="Nitroreductase-like"/>
</dbReference>
<protein>
    <submittedName>
        <fullName evidence="2">Nitroreductase family protein</fullName>
    </submittedName>
</protein>
<feature type="domain" description="Nitroreductase" evidence="1">
    <location>
        <begin position="1"/>
        <end position="44"/>
    </location>
</feature>
<dbReference type="GO" id="GO:0016491">
    <property type="term" value="F:oxidoreductase activity"/>
    <property type="evidence" value="ECO:0007669"/>
    <property type="project" value="InterPro"/>
</dbReference>
<dbReference type="AlphaFoldDB" id="A0A212RUT0"/>
<dbReference type="Proteomes" id="UP000197065">
    <property type="component" value="Unassembled WGS sequence"/>
</dbReference>
<dbReference type="InterPro" id="IPR029479">
    <property type="entry name" value="Nitroreductase"/>
</dbReference>
<evidence type="ECO:0000259" key="1">
    <source>
        <dbReference type="Pfam" id="PF00881"/>
    </source>
</evidence>
<dbReference type="Pfam" id="PF00881">
    <property type="entry name" value="Nitroreductase"/>
    <property type="match status" value="1"/>
</dbReference>
<keyword evidence="3" id="KW-1185">Reference proteome</keyword>
<accession>A0A212RUT0</accession>
<sequence length="75" mass="8316">MLLLREAGIDTCPQADWAMHAGAVKTFLGVPPDWDLVCGMAVGYLDPTAPINRVRSERDDPFATPWRMPLDEMEG</sequence>